<keyword evidence="2" id="KW-1185">Reference proteome</keyword>
<dbReference type="Proteomes" id="UP000319746">
    <property type="component" value="Unassembled WGS sequence"/>
</dbReference>
<reference evidence="1 2" key="1">
    <citation type="submission" date="2019-06" db="EMBL/GenBank/DDBJ databases">
        <title>Sequencing the genomes of 1000 actinobacteria strains.</title>
        <authorList>
            <person name="Klenk H.-P."/>
        </authorList>
    </citation>
    <scope>NUCLEOTIDE SEQUENCE [LARGE SCALE GENOMIC DNA]</scope>
    <source>
        <strain evidence="1 2">DSM 24083</strain>
    </source>
</reference>
<dbReference type="OrthoDB" id="5180856at2"/>
<dbReference type="SUPFAM" id="SSF53448">
    <property type="entry name" value="Nucleotide-diphospho-sugar transferases"/>
    <property type="match status" value="1"/>
</dbReference>
<sequence length="334" mass="38976">MDAFDIPVVLFLFRRKESALQVLDRVRMRAPRRLYLLSDAGRNYEERSLVAEVRSAVEAAIDWDCEVIKHYAQENRGVFENIGMGAQWVFEREPCAIFLEDDNVPEVTFFDYCRELLHKYEHTPEVLWICGTNYLESFEPANAASYMFTRHLLPCGWASWGKKFNHYYDVDLASVEDPDTISTVRSRYENKGLFQQQLRSIQAERQRFNQGQQFISWDYHMAWTLRKHNLLGISPGRNQIRNIGADEYAEHGGTSLQLEMTRRFCGMDSIALDFPLQHPPKIEPDRDYEQKIAKIILLPASARMKTAVRRILGKLLRIDGETSITSSIRDWLRT</sequence>
<dbReference type="AlphaFoldDB" id="A0A543AMR1"/>
<evidence type="ECO:0008006" key="3">
    <source>
        <dbReference type="Google" id="ProtNLM"/>
    </source>
</evidence>
<dbReference type="RefSeq" id="WP_141864084.1">
    <property type="nucleotide sequence ID" value="NZ_BAABAN010000017.1"/>
</dbReference>
<proteinExistence type="predicted"/>
<dbReference type="EMBL" id="VFOU01000001">
    <property type="protein sequence ID" value="TQL73848.1"/>
    <property type="molecule type" value="Genomic_DNA"/>
</dbReference>
<dbReference type="Gene3D" id="3.90.550.10">
    <property type="entry name" value="Spore Coat Polysaccharide Biosynthesis Protein SpsA, Chain A"/>
    <property type="match status" value="1"/>
</dbReference>
<accession>A0A543AMR1</accession>
<comment type="caution">
    <text evidence="1">The sequence shown here is derived from an EMBL/GenBank/DDBJ whole genome shotgun (WGS) entry which is preliminary data.</text>
</comment>
<gene>
    <name evidence="1" type="ORF">FB556_0296</name>
</gene>
<protein>
    <recommendedName>
        <fullName evidence="3">Hemolytic protein HlpA-like protein</fullName>
    </recommendedName>
</protein>
<organism evidence="1 2">
    <name type="scientific">Enteractinococcus coprophilus</name>
    <dbReference type="NCBI Taxonomy" id="1027633"/>
    <lineage>
        <taxon>Bacteria</taxon>
        <taxon>Bacillati</taxon>
        <taxon>Actinomycetota</taxon>
        <taxon>Actinomycetes</taxon>
        <taxon>Micrococcales</taxon>
        <taxon>Micrococcaceae</taxon>
    </lineage>
</organism>
<dbReference type="InterPro" id="IPR029044">
    <property type="entry name" value="Nucleotide-diphossugar_trans"/>
</dbReference>
<name>A0A543AMR1_9MICC</name>
<evidence type="ECO:0000313" key="2">
    <source>
        <dbReference type="Proteomes" id="UP000319746"/>
    </source>
</evidence>
<evidence type="ECO:0000313" key="1">
    <source>
        <dbReference type="EMBL" id="TQL73848.1"/>
    </source>
</evidence>